<dbReference type="OrthoDB" id="1918363at2759"/>
<dbReference type="GO" id="GO:0016973">
    <property type="term" value="P:poly(A)+ mRNA export from nucleus"/>
    <property type="evidence" value="ECO:0007669"/>
    <property type="project" value="TreeGrafter"/>
</dbReference>
<keyword evidence="5" id="KW-0472">Membrane</keyword>
<dbReference type="EMBL" id="LIAE01008434">
    <property type="protein sequence ID" value="PAV74051.1"/>
    <property type="molecule type" value="Genomic_DNA"/>
</dbReference>
<keyword evidence="7" id="KW-1185">Reference proteome</keyword>
<comment type="caution">
    <text evidence="6">The sequence shown here is derived from an EMBL/GenBank/DDBJ whole genome shotgun (WGS) entry which is preliminary data.</text>
</comment>
<dbReference type="GO" id="GO:0006606">
    <property type="term" value="P:protein import into nucleus"/>
    <property type="evidence" value="ECO:0007669"/>
    <property type="project" value="TreeGrafter"/>
</dbReference>
<name>A0A2A2KJC2_9BILA</name>
<dbReference type="GO" id="GO:0017056">
    <property type="term" value="F:structural constituent of nuclear pore"/>
    <property type="evidence" value="ECO:0007669"/>
    <property type="project" value="InterPro"/>
</dbReference>
<dbReference type="STRING" id="2018661.A0A2A2KJC2"/>
<keyword evidence="4 5" id="KW-0539">Nucleus</keyword>
<dbReference type="GO" id="GO:0005643">
    <property type="term" value="C:nuclear pore"/>
    <property type="evidence" value="ECO:0007669"/>
    <property type="project" value="UniProtKB-SubCell"/>
</dbReference>
<accession>A0A2A2KJC2</accession>
<comment type="subcellular location">
    <subcellularLocation>
        <location evidence="1 5">Nucleus</location>
        <location evidence="1 5">Nuclear pore complex</location>
    </subcellularLocation>
</comment>
<dbReference type="Pfam" id="PF04097">
    <property type="entry name" value="Nic96"/>
    <property type="match status" value="1"/>
</dbReference>
<evidence type="ECO:0000256" key="3">
    <source>
        <dbReference type="ARBA" id="ARBA00023132"/>
    </source>
</evidence>
<sequence length="816" mass="92301">MAETFEDLQARANKLHSALAQKSFMKRAFESTSQAGSERESPYSNEIFARDLNAIFAQSEHIWKKASITAPVQKNLLFGEKGVIFGVPVPQLSDELRLVDGQSQADGIEEREEDVSSYLFIYFNLILSLWFLFLRKYREKNTQIKLDVERQRVKLEAERSFFNHVLQTRPQFAIPAAEKVKQEAKQQSVFSPIDARATDRNELVFGDKIRKYIRSGKQKDLLGLLKSAVEETHYEGTLAGLWAETFALADRKIVGDREKPEIIAQIIDSSIRYLNQLYVDHMNAVVERNLQRAERGGVPGLKALVQAYMKVCEEYANPEDGIVDELPVWEIIYNCLRAGQVAESKNALDRLADAPQSAYLLASLNHLCKHEKLDVELKKNLKTEWRHVANTAKDPFKRALYAALLGLESPLADTMENWIWFKLFALKVDPHLTTLLYTEVQKTVAIDYGESYFMGENRDQFHLFYTALIMSGQFERAVNLLFNCDQVSDAVHVGILFYEQNLLRTPKNTAADMRKLNQCFFFFDFIREFKVVIDPSEPTRCSLNLARLVVAYTKQFELYDVGRALDYWFLLKGLQTPSGSDVFYSAVSRGVYLTGNVEGVLGAVDFGTGLVREGYIYQYVNDPSEVIEFVASDTEASGEVRSAVGLYLLANRPTKAANLLSSEIVDSVRGHRKDLEALLALAEDFLRVQQGCDPPAKSTLSKLVDICAIMKMTESGEAEKVYNASKALRLVPTTEDTGVVFVGEFHRVSQKVREVLPEFCLALMRCFVAEIKNGRGPIDKYIKQVKAIVPYIACINYSVPHHITTEMLELQASISA</sequence>
<evidence type="ECO:0000256" key="1">
    <source>
        <dbReference type="ARBA" id="ARBA00004567"/>
    </source>
</evidence>
<dbReference type="AlphaFoldDB" id="A0A2A2KJC2"/>
<evidence type="ECO:0000256" key="4">
    <source>
        <dbReference type="ARBA" id="ARBA00023242"/>
    </source>
</evidence>
<evidence type="ECO:0000313" key="7">
    <source>
        <dbReference type="Proteomes" id="UP000218231"/>
    </source>
</evidence>
<keyword evidence="5" id="KW-0653">Protein transport</keyword>
<dbReference type="Proteomes" id="UP000218231">
    <property type="component" value="Unassembled WGS sequence"/>
</dbReference>
<proteinExistence type="inferred from homology"/>
<dbReference type="PANTHER" id="PTHR11225:SF4">
    <property type="entry name" value="NUCLEAR PORE COMPLEX PROTEIN NUP93"/>
    <property type="match status" value="1"/>
</dbReference>
<keyword evidence="3 5" id="KW-0906">Nuclear pore complex</keyword>
<dbReference type="InterPro" id="IPR007231">
    <property type="entry name" value="Nucleoporin_int_Nup93/Nic96"/>
</dbReference>
<keyword evidence="5" id="KW-0813">Transport</keyword>
<evidence type="ECO:0000313" key="6">
    <source>
        <dbReference type="EMBL" id="PAV74051.1"/>
    </source>
</evidence>
<reference evidence="6 7" key="1">
    <citation type="journal article" date="2017" name="Curr. Biol.">
        <title>Genome architecture and evolution of a unichromosomal asexual nematode.</title>
        <authorList>
            <person name="Fradin H."/>
            <person name="Zegar C."/>
            <person name="Gutwein M."/>
            <person name="Lucas J."/>
            <person name="Kovtun M."/>
            <person name="Corcoran D."/>
            <person name="Baugh L.R."/>
            <person name="Kiontke K."/>
            <person name="Gunsalus K."/>
            <person name="Fitch D.H."/>
            <person name="Piano F."/>
        </authorList>
    </citation>
    <scope>NUCLEOTIDE SEQUENCE [LARGE SCALE GENOMIC DNA]</scope>
    <source>
        <strain evidence="6">PF1309</strain>
    </source>
</reference>
<evidence type="ECO:0000256" key="5">
    <source>
        <dbReference type="RuleBase" id="RU364035"/>
    </source>
</evidence>
<gene>
    <name evidence="6" type="ORF">WR25_27108</name>
</gene>
<dbReference type="PANTHER" id="PTHR11225">
    <property type="entry name" value="NUCLEAR PORE COMPLEX PROTEIN NUP93 NUCLEOPORIN NUP93 DEAD EYE PROTEIN"/>
    <property type="match status" value="1"/>
</dbReference>
<keyword evidence="5" id="KW-0509">mRNA transport</keyword>
<comment type="similarity">
    <text evidence="2 5">Belongs to the nucleoporin interacting component (NIC) family.</text>
</comment>
<protein>
    <recommendedName>
        <fullName evidence="5">Nuclear pore protein</fullName>
    </recommendedName>
</protein>
<evidence type="ECO:0000256" key="2">
    <source>
        <dbReference type="ARBA" id="ARBA00010186"/>
    </source>
</evidence>
<keyword evidence="5" id="KW-0811">Translocation</keyword>
<organism evidence="6 7">
    <name type="scientific">Diploscapter pachys</name>
    <dbReference type="NCBI Taxonomy" id="2018661"/>
    <lineage>
        <taxon>Eukaryota</taxon>
        <taxon>Metazoa</taxon>
        <taxon>Ecdysozoa</taxon>
        <taxon>Nematoda</taxon>
        <taxon>Chromadorea</taxon>
        <taxon>Rhabditida</taxon>
        <taxon>Rhabditina</taxon>
        <taxon>Rhabditomorpha</taxon>
        <taxon>Rhabditoidea</taxon>
        <taxon>Rhabditidae</taxon>
        <taxon>Diploscapter</taxon>
    </lineage>
</organism>